<dbReference type="InterPro" id="IPR015867">
    <property type="entry name" value="N-reg_PII/ATP_PRibTrfase_C"/>
</dbReference>
<reference evidence="1 3" key="2">
    <citation type="submission" date="2020-07" db="EMBL/GenBank/DDBJ databases">
        <title>Identification of Halomonas strains.</title>
        <authorList>
            <person name="Xiao Z."/>
            <person name="Shen J."/>
        </authorList>
    </citation>
    <scope>NUCLEOTIDE SEQUENCE [LARGE SCALE GENOMIC DNA]</scope>
    <source>
        <strain evidence="1 3">DSM 17331</strain>
    </source>
</reference>
<dbReference type="Proteomes" id="UP000518091">
    <property type="component" value="Unassembled WGS sequence"/>
</dbReference>
<name>A0A7V9W1B5_9GAMM</name>
<evidence type="ECO:0000313" key="2">
    <source>
        <dbReference type="EMBL" id="MCG6660878.1"/>
    </source>
</evidence>
<keyword evidence="4" id="KW-1185">Reference proteome</keyword>
<dbReference type="GO" id="GO:0006808">
    <property type="term" value="P:regulation of nitrogen utilization"/>
    <property type="evidence" value="ECO:0007669"/>
    <property type="project" value="InterPro"/>
</dbReference>
<dbReference type="EMBL" id="JABFUB010000002">
    <property type="protein sequence ID" value="MCG6660878.1"/>
    <property type="molecule type" value="Genomic_DNA"/>
</dbReference>
<dbReference type="AlphaFoldDB" id="A0A7V9W1B5"/>
<proteinExistence type="predicted"/>
<organism evidence="1 3">
    <name type="scientific">Billgrantia kenyensis</name>
    <dbReference type="NCBI Taxonomy" id="321266"/>
    <lineage>
        <taxon>Bacteria</taxon>
        <taxon>Pseudomonadati</taxon>
        <taxon>Pseudomonadota</taxon>
        <taxon>Gammaproteobacteria</taxon>
        <taxon>Oceanospirillales</taxon>
        <taxon>Halomonadaceae</taxon>
        <taxon>Billgrantia</taxon>
    </lineage>
</organism>
<accession>A0A7V9W1B5</accession>
<dbReference type="InterPro" id="IPR011322">
    <property type="entry name" value="N-reg_PII-like_a/b"/>
</dbReference>
<dbReference type="InterPro" id="IPR002187">
    <property type="entry name" value="N-reg_PII"/>
</dbReference>
<protein>
    <submittedName>
        <fullName evidence="1">Transcriptional regulator</fullName>
    </submittedName>
</protein>
<dbReference type="Gene3D" id="3.30.70.120">
    <property type="match status" value="1"/>
</dbReference>
<dbReference type="GO" id="GO:0030234">
    <property type="term" value="F:enzyme regulator activity"/>
    <property type="evidence" value="ECO:0007669"/>
    <property type="project" value="InterPro"/>
</dbReference>
<evidence type="ECO:0000313" key="4">
    <source>
        <dbReference type="Proteomes" id="UP000814353"/>
    </source>
</evidence>
<dbReference type="SUPFAM" id="SSF54913">
    <property type="entry name" value="GlnB-like"/>
    <property type="match status" value="1"/>
</dbReference>
<sequence length="120" mass="13110">MKFSLLVAIVPEELEQECIDAATQAGAVGMTLMTGRGIGGERKKTFFGLTYEGSQSIMLLTLEKGLSLKVLKTIRQVLNPSGEDSRGLVMTLPVEHLGGIDMAQVKRFEERLRQDVLASD</sequence>
<reference evidence="2 4" key="1">
    <citation type="submission" date="2020-05" db="EMBL/GenBank/DDBJ databases">
        <title>Comparative genomic analysis of denitrifying bacteria from Halomonas genus.</title>
        <authorList>
            <person name="Wang L."/>
            <person name="Shao Z."/>
        </authorList>
    </citation>
    <scope>NUCLEOTIDE SEQUENCE [LARGE SCALE GENOMIC DNA]</scope>
    <source>
        <strain evidence="2 4">DSM 17331</strain>
    </source>
</reference>
<dbReference type="Pfam" id="PF00543">
    <property type="entry name" value="P-II"/>
    <property type="match status" value="1"/>
</dbReference>
<dbReference type="Proteomes" id="UP000814353">
    <property type="component" value="Unassembled WGS sequence"/>
</dbReference>
<dbReference type="EMBL" id="JACEFT010000010">
    <property type="protein sequence ID" value="MBA2779238.1"/>
    <property type="molecule type" value="Genomic_DNA"/>
</dbReference>
<dbReference type="RefSeq" id="WP_181514713.1">
    <property type="nucleotide sequence ID" value="NZ_JABFUB010000002.1"/>
</dbReference>
<evidence type="ECO:0000313" key="1">
    <source>
        <dbReference type="EMBL" id="MBA2779238.1"/>
    </source>
</evidence>
<comment type="caution">
    <text evidence="1">The sequence shown here is derived from an EMBL/GenBank/DDBJ whole genome shotgun (WGS) entry which is preliminary data.</text>
</comment>
<dbReference type="PROSITE" id="PS51343">
    <property type="entry name" value="PII_GLNB_DOM"/>
    <property type="match status" value="1"/>
</dbReference>
<gene>
    <name evidence="1" type="ORF">H1D44_10025</name>
    <name evidence="2" type="ORF">HOP48_04840</name>
</gene>
<evidence type="ECO:0000313" key="3">
    <source>
        <dbReference type="Proteomes" id="UP000518091"/>
    </source>
</evidence>